<feature type="domain" description="PRC-barrel" evidence="1">
    <location>
        <begin position="6"/>
        <end position="56"/>
    </location>
</feature>
<evidence type="ECO:0000313" key="2">
    <source>
        <dbReference type="EMBL" id="MCI4683710.1"/>
    </source>
</evidence>
<dbReference type="InterPro" id="IPR014747">
    <property type="entry name" value="Bac_photo_RC_H_C"/>
</dbReference>
<keyword evidence="3" id="KW-1185">Reference proteome</keyword>
<dbReference type="InterPro" id="IPR011033">
    <property type="entry name" value="PRC_barrel-like_sf"/>
</dbReference>
<evidence type="ECO:0000313" key="3">
    <source>
        <dbReference type="Proteomes" id="UP001139104"/>
    </source>
</evidence>
<dbReference type="SUPFAM" id="SSF50346">
    <property type="entry name" value="PRC-barrel domain"/>
    <property type="match status" value="2"/>
</dbReference>
<protein>
    <submittedName>
        <fullName evidence="2">PRC-barrel domain-containing protein</fullName>
    </submittedName>
</protein>
<name>A0ABS9Z7Q7_9HYPH</name>
<proteinExistence type="predicted"/>
<dbReference type="EMBL" id="JAIVFP010000001">
    <property type="protein sequence ID" value="MCI4683710.1"/>
    <property type="molecule type" value="Genomic_DNA"/>
</dbReference>
<comment type="caution">
    <text evidence="2">The sequence shown here is derived from an EMBL/GenBank/DDBJ whole genome shotgun (WGS) entry which is preliminary data.</text>
</comment>
<sequence>MLKLGSTLKGYAIEASDGAIGSISDFLFDDRTWLVRWLVVDTGNWLTGRKVLLLPTALGKAEHDRRELPAALTRAQVEASPELSEHEPVSTQMERHLYDYYNWEPIVGDSYFSENPIASRFSAPPLFGSPPAAGTPAISRDDSDPHLRSVAAIAGYHILASDGAIGKVGDLLIDDDGWGIRFLVVDTGNWWSGEHVLISPHAVKEISWAEREIRLNVSRDQVRSSPPWSPLGDIDPVYEADLRKHYDWPGRS</sequence>
<dbReference type="Gene3D" id="3.90.50.10">
    <property type="entry name" value="Photosynthetic Reaction Center, subunit H, domain 2"/>
    <property type="match status" value="2"/>
</dbReference>
<dbReference type="InterPro" id="IPR027275">
    <property type="entry name" value="PRC-brl_dom"/>
</dbReference>
<dbReference type="Pfam" id="PF05239">
    <property type="entry name" value="PRC"/>
    <property type="match status" value="2"/>
</dbReference>
<organism evidence="2 3">
    <name type="scientific">Candidatus Rhodoblastus alkanivorans</name>
    <dbReference type="NCBI Taxonomy" id="2954117"/>
    <lineage>
        <taxon>Bacteria</taxon>
        <taxon>Pseudomonadati</taxon>
        <taxon>Pseudomonadota</taxon>
        <taxon>Alphaproteobacteria</taxon>
        <taxon>Hyphomicrobiales</taxon>
        <taxon>Rhodoblastaceae</taxon>
        <taxon>Rhodoblastus</taxon>
    </lineage>
</organism>
<dbReference type="Proteomes" id="UP001139104">
    <property type="component" value="Unassembled WGS sequence"/>
</dbReference>
<dbReference type="RefSeq" id="WP_243067646.1">
    <property type="nucleotide sequence ID" value="NZ_JAIVFK010000016.1"/>
</dbReference>
<gene>
    <name evidence="2" type="ORF">K2U94_13205</name>
</gene>
<accession>A0ABS9Z7Q7</accession>
<evidence type="ECO:0000259" key="1">
    <source>
        <dbReference type="Pfam" id="PF05239"/>
    </source>
</evidence>
<feature type="domain" description="PRC-barrel" evidence="1">
    <location>
        <begin position="163"/>
        <end position="220"/>
    </location>
</feature>
<reference evidence="2" key="1">
    <citation type="journal article" date="2022" name="ISME J.">
        <title>Identification of active gaseous-alkane degraders at natural gas seeps.</title>
        <authorList>
            <person name="Farhan Ul Haque M."/>
            <person name="Hernandez M."/>
            <person name="Crombie A.T."/>
            <person name="Murrell J.C."/>
        </authorList>
    </citation>
    <scope>NUCLEOTIDE SEQUENCE</scope>
    <source>
        <strain evidence="2">PC2</strain>
    </source>
</reference>